<dbReference type="EMBL" id="BRVS01000017">
    <property type="protein sequence ID" value="GLB68399.1"/>
    <property type="molecule type" value="Genomic_DNA"/>
</dbReference>
<name>A0ABQ5MWT4_9MICC</name>
<proteinExistence type="predicted"/>
<gene>
    <name evidence="1" type="ORF">AHIS1636_28410</name>
</gene>
<comment type="caution">
    <text evidence="1">The sequence shown here is derived from an EMBL/GenBank/DDBJ whole genome shotgun (WGS) entry which is preliminary data.</text>
</comment>
<dbReference type="RefSeq" id="WP_264796498.1">
    <property type="nucleotide sequence ID" value="NZ_BRVS01000017.1"/>
</dbReference>
<dbReference type="Proteomes" id="UP001209654">
    <property type="component" value="Unassembled WGS sequence"/>
</dbReference>
<sequence length="47" mass="5312">MVKVKGVIRPIETRELEAEGEDYAAAREALEAQVPEGWLLLQVMTDR</sequence>
<evidence type="ECO:0000313" key="2">
    <source>
        <dbReference type="Proteomes" id="UP001209654"/>
    </source>
</evidence>
<reference evidence="1 2" key="1">
    <citation type="journal article" date="2023" name="Int. J. Syst. Evol. Microbiol.">
        <title>Arthrobacter mangrovi sp. nov., an actinobacterium isolated from the rhizosphere of a mangrove.</title>
        <authorList>
            <person name="Hamada M."/>
            <person name="Saitou S."/>
            <person name="Enomoto N."/>
            <person name="Nanri K."/>
            <person name="Hidaka K."/>
            <person name="Miura T."/>
            <person name="Tamura T."/>
        </authorList>
    </citation>
    <scope>NUCLEOTIDE SEQUENCE [LARGE SCALE GENOMIC DNA]</scope>
    <source>
        <strain evidence="1 2">NBRC 112813</strain>
    </source>
</reference>
<accession>A0ABQ5MWT4</accession>
<evidence type="ECO:0000313" key="1">
    <source>
        <dbReference type="EMBL" id="GLB68399.1"/>
    </source>
</evidence>
<keyword evidence="2" id="KW-1185">Reference proteome</keyword>
<organism evidence="1 2">
    <name type="scientific">Arthrobacter mangrovi</name>
    <dbReference type="NCBI Taxonomy" id="2966350"/>
    <lineage>
        <taxon>Bacteria</taxon>
        <taxon>Bacillati</taxon>
        <taxon>Actinomycetota</taxon>
        <taxon>Actinomycetes</taxon>
        <taxon>Micrococcales</taxon>
        <taxon>Micrococcaceae</taxon>
        <taxon>Arthrobacter</taxon>
    </lineage>
</organism>
<protein>
    <submittedName>
        <fullName evidence="1">Uncharacterized protein</fullName>
    </submittedName>
</protein>